<accession>A0ABM4GYV1</accession>
<feature type="compositionally biased region" description="Basic and acidic residues" evidence="1">
    <location>
        <begin position="351"/>
        <end position="365"/>
    </location>
</feature>
<evidence type="ECO:0000313" key="3">
    <source>
        <dbReference type="RefSeq" id="XP_070308493.1"/>
    </source>
</evidence>
<feature type="compositionally biased region" description="Low complexity" evidence="1">
    <location>
        <begin position="322"/>
        <end position="340"/>
    </location>
</feature>
<dbReference type="RefSeq" id="XP_070308493.1">
    <property type="nucleotide sequence ID" value="XM_070452392.1"/>
</dbReference>
<feature type="region of interest" description="Disordered" evidence="1">
    <location>
        <begin position="417"/>
        <end position="445"/>
    </location>
</feature>
<dbReference type="Proteomes" id="UP001652640">
    <property type="component" value="Chromosome 21"/>
</dbReference>
<evidence type="ECO:0000313" key="2">
    <source>
        <dbReference type="Proteomes" id="UP001652640"/>
    </source>
</evidence>
<name>A0ABM4GYV1_ODOVR</name>
<sequence>MRFAGYNSQPRIPGPLAAPPVHGRRPTSCSASFLSTPLSPAHASLQQGHAIWSPHPRGDPATTVHSAGSHRPADTERSRCRSACSPQPRPAPSAPGSSSPSRRGRRSSAKSLARSAPGYALSACTRERERTLNREPYGGEGRTGAAGAAGKAPLHTAPPRLAVFLPTHPQPLIPSAQPQLHFRIPNPQPGIAALRPALTSGIKQRPSPLANPPPFRPLRPRGPPAYLGSWLLRVSLSVSPPRNCIRGQKGPVFVYRIRCRRLRWLGVVREAADAPAPPRLPAGGRAPPAAAPRPARCELRWSAPLTSRAWLRRARRGPPRAQPRVTRLGLRAPPAPAAGAWMPTRLRAARSRAERSAESWDRDAGGRAGAREPSGAGAANPGTGTWPRPRPLRGVPFALAATSRLVPVPAFSVTPAPLESAWCGGSAPAQPASLPPSRTPEPLKS</sequence>
<feature type="compositionally biased region" description="Polar residues" evidence="1">
    <location>
        <begin position="27"/>
        <end position="38"/>
    </location>
</feature>
<keyword evidence="2" id="KW-1185">Reference proteome</keyword>
<organism evidence="2 3">
    <name type="scientific">Odocoileus virginianus</name>
    <name type="common">White-tailed deer</name>
    <dbReference type="NCBI Taxonomy" id="9874"/>
    <lineage>
        <taxon>Eukaryota</taxon>
        <taxon>Metazoa</taxon>
        <taxon>Chordata</taxon>
        <taxon>Craniata</taxon>
        <taxon>Vertebrata</taxon>
        <taxon>Euteleostomi</taxon>
        <taxon>Mammalia</taxon>
        <taxon>Eutheria</taxon>
        <taxon>Laurasiatheria</taxon>
        <taxon>Artiodactyla</taxon>
        <taxon>Ruminantia</taxon>
        <taxon>Pecora</taxon>
        <taxon>Cervidae</taxon>
        <taxon>Odocoileinae</taxon>
        <taxon>Odocoileus</taxon>
    </lineage>
</organism>
<proteinExistence type="predicted"/>
<reference evidence="3" key="2">
    <citation type="submission" date="2025-08" db="UniProtKB">
        <authorList>
            <consortium name="RefSeq"/>
        </authorList>
    </citation>
    <scope>IDENTIFICATION</scope>
    <source>
        <tissue evidence="3">Tongue muscle</tissue>
    </source>
</reference>
<feature type="compositionally biased region" description="Polar residues" evidence="1">
    <location>
        <begin position="1"/>
        <end position="10"/>
    </location>
</feature>
<feature type="region of interest" description="Disordered" evidence="1">
    <location>
        <begin position="314"/>
        <end position="391"/>
    </location>
</feature>
<gene>
    <name evidence="3" type="primary">LOC139030254</name>
</gene>
<feature type="region of interest" description="Disordered" evidence="1">
    <location>
        <begin position="1"/>
        <end position="154"/>
    </location>
</feature>
<feature type="compositionally biased region" description="Low complexity" evidence="1">
    <location>
        <begin position="281"/>
        <end position="294"/>
    </location>
</feature>
<reference evidence="2" key="1">
    <citation type="journal article" date="2022" name="J. Hered.">
        <title>A De Novo Chromosome-Level Genome Assembly of the White-Tailed Deer, Odocoileus Virginianus.</title>
        <authorList>
            <person name="London E.W."/>
            <person name="Roca A.L."/>
            <person name="Novakofski J.E."/>
            <person name="Mateus-Pinilla N.E."/>
        </authorList>
    </citation>
    <scope>NUCLEOTIDE SEQUENCE [LARGE SCALE GENOMIC DNA]</scope>
</reference>
<protein>
    <submittedName>
        <fullName evidence="3">Nascent polypeptide-associated complex subunit alpha, muscle-specific form-like</fullName>
    </submittedName>
</protein>
<feature type="region of interest" description="Disordered" evidence="1">
    <location>
        <begin position="274"/>
        <end position="294"/>
    </location>
</feature>
<evidence type="ECO:0000256" key="1">
    <source>
        <dbReference type="SAM" id="MobiDB-lite"/>
    </source>
</evidence>
<dbReference type="GeneID" id="139030254"/>